<feature type="transmembrane region" description="Helical" evidence="9">
    <location>
        <begin position="55"/>
        <end position="77"/>
    </location>
</feature>
<keyword evidence="6" id="KW-0029">Amino-acid transport</keyword>
<evidence type="ECO:0000256" key="2">
    <source>
        <dbReference type="ARBA" id="ARBA00010072"/>
    </source>
</evidence>
<evidence type="ECO:0000313" key="12">
    <source>
        <dbReference type="Proteomes" id="UP000199611"/>
    </source>
</evidence>
<dbReference type="PROSITE" id="PS50928">
    <property type="entry name" value="ABC_TM1"/>
    <property type="match status" value="1"/>
</dbReference>
<feature type="transmembrane region" description="Helical" evidence="9">
    <location>
        <begin position="20"/>
        <end position="43"/>
    </location>
</feature>
<reference evidence="11 12" key="1">
    <citation type="submission" date="2016-10" db="EMBL/GenBank/DDBJ databases">
        <authorList>
            <person name="de Groot N.N."/>
        </authorList>
    </citation>
    <scope>NUCLEOTIDE SEQUENCE [LARGE SCALE GENOMIC DNA]</scope>
    <source>
        <strain evidence="11 12">DSM 9990</strain>
    </source>
</reference>
<keyword evidence="8 9" id="KW-0472">Membrane</keyword>
<keyword evidence="4" id="KW-1003">Cell membrane</keyword>
<comment type="similarity">
    <text evidence="2">Belongs to the binding-protein-dependent transport system permease family. HisMQ subfamily.</text>
</comment>
<feature type="transmembrane region" description="Helical" evidence="9">
    <location>
        <begin position="187"/>
        <end position="205"/>
    </location>
</feature>
<evidence type="ECO:0000259" key="10">
    <source>
        <dbReference type="PROSITE" id="PS50928"/>
    </source>
</evidence>
<keyword evidence="5 9" id="KW-0812">Transmembrane</keyword>
<organism evidence="11 12">
    <name type="scientific">Thermodesulforhabdus norvegica</name>
    <dbReference type="NCBI Taxonomy" id="39841"/>
    <lineage>
        <taxon>Bacteria</taxon>
        <taxon>Pseudomonadati</taxon>
        <taxon>Thermodesulfobacteriota</taxon>
        <taxon>Syntrophobacteria</taxon>
        <taxon>Syntrophobacterales</taxon>
        <taxon>Thermodesulforhabdaceae</taxon>
        <taxon>Thermodesulforhabdus</taxon>
    </lineage>
</organism>
<dbReference type="AlphaFoldDB" id="A0A1I4TSQ8"/>
<dbReference type="STRING" id="39841.SAMN05660836_01493"/>
<evidence type="ECO:0000256" key="6">
    <source>
        <dbReference type="ARBA" id="ARBA00022970"/>
    </source>
</evidence>
<evidence type="ECO:0000313" key="11">
    <source>
        <dbReference type="EMBL" id="SFM79610.1"/>
    </source>
</evidence>
<evidence type="ECO:0000256" key="4">
    <source>
        <dbReference type="ARBA" id="ARBA00022475"/>
    </source>
</evidence>
<dbReference type="Gene3D" id="1.10.3720.10">
    <property type="entry name" value="MetI-like"/>
    <property type="match status" value="1"/>
</dbReference>
<evidence type="ECO:0000256" key="3">
    <source>
        <dbReference type="ARBA" id="ARBA00022448"/>
    </source>
</evidence>
<dbReference type="NCBIfam" id="TIGR01726">
    <property type="entry name" value="HEQRo_perm_3TM"/>
    <property type="match status" value="1"/>
</dbReference>
<dbReference type="RefSeq" id="WP_093394686.1">
    <property type="nucleotide sequence ID" value="NZ_FOUU01000004.1"/>
</dbReference>
<feature type="domain" description="ABC transmembrane type-1" evidence="10">
    <location>
        <begin position="19"/>
        <end position="208"/>
    </location>
</feature>
<sequence length="226" mass="24850">MADKIHVVTQALPYVLEGSIVTIGVVWGALFLGMFLGVPIAVIQVYGKPSWKKAVGLYVWFFRGIPLLVLLFLFYFGFLPLLGIDLPPFAVGVIVLGLISSAYQSQIFRGAILSIPEGQFKAARALGMRDSAAIFYIVLPQALRLSIPGWSNEYSIILKDSAVTYALGVPEIMARTHFVATRTYEHLLLYAMAGLVYLVLTYAGTKGLRMLEEKVRIPGYGRSWGG</sequence>
<dbReference type="InterPro" id="IPR000515">
    <property type="entry name" value="MetI-like"/>
</dbReference>
<keyword evidence="3 9" id="KW-0813">Transport</keyword>
<dbReference type="Proteomes" id="UP000199611">
    <property type="component" value="Unassembled WGS sequence"/>
</dbReference>
<evidence type="ECO:0000256" key="5">
    <source>
        <dbReference type="ARBA" id="ARBA00022692"/>
    </source>
</evidence>
<evidence type="ECO:0000256" key="8">
    <source>
        <dbReference type="ARBA" id="ARBA00023136"/>
    </source>
</evidence>
<dbReference type="InterPro" id="IPR043429">
    <property type="entry name" value="ArtM/GltK/GlnP/TcyL/YhdX-like"/>
</dbReference>
<dbReference type="EMBL" id="FOUU01000004">
    <property type="protein sequence ID" value="SFM79610.1"/>
    <property type="molecule type" value="Genomic_DNA"/>
</dbReference>
<dbReference type="OrthoDB" id="5365894at2"/>
<dbReference type="PANTHER" id="PTHR30614">
    <property type="entry name" value="MEMBRANE COMPONENT OF AMINO ACID ABC TRANSPORTER"/>
    <property type="match status" value="1"/>
</dbReference>
<evidence type="ECO:0000256" key="7">
    <source>
        <dbReference type="ARBA" id="ARBA00022989"/>
    </source>
</evidence>
<dbReference type="PANTHER" id="PTHR30614:SF0">
    <property type="entry name" value="L-CYSTINE TRANSPORT SYSTEM PERMEASE PROTEIN TCYL"/>
    <property type="match status" value="1"/>
</dbReference>
<comment type="subcellular location">
    <subcellularLocation>
        <location evidence="1">Cell inner membrane</location>
        <topology evidence="1">Multi-pass membrane protein</topology>
    </subcellularLocation>
    <subcellularLocation>
        <location evidence="9">Cell membrane</location>
        <topology evidence="9">Multi-pass membrane protein</topology>
    </subcellularLocation>
</comment>
<accession>A0A1I4TSQ8</accession>
<dbReference type="SUPFAM" id="SSF161098">
    <property type="entry name" value="MetI-like"/>
    <property type="match status" value="1"/>
</dbReference>
<dbReference type="GO" id="GO:0006865">
    <property type="term" value="P:amino acid transport"/>
    <property type="evidence" value="ECO:0007669"/>
    <property type="project" value="UniProtKB-KW"/>
</dbReference>
<gene>
    <name evidence="11" type="ORF">SAMN05660836_01493</name>
</gene>
<dbReference type="InterPro" id="IPR035906">
    <property type="entry name" value="MetI-like_sf"/>
</dbReference>
<protein>
    <submittedName>
        <fullName evidence="11">Amino acid ABC transporter membrane protein 1, PAAT family</fullName>
    </submittedName>
</protein>
<dbReference type="GO" id="GO:0022857">
    <property type="term" value="F:transmembrane transporter activity"/>
    <property type="evidence" value="ECO:0007669"/>
    <property type="project" value="InterPro"/>
</dbReference>
<proteinExistence type="inferred from homology"/>
<evidence type="ECO:0000256" key="1">
    <source>
        <dbReference type="ARBA" id="ARBA00004429"/>
    </source>
</evidence>
<feature type="transmembrane region" description="Helical" evidence="9">
    <location>
        <begin position="89"/>
        <end position="112"/>
    </location>
</feature>
<dbReference type="InterPro" id="IPR010065">
    <property type="entry name" value="AA_ABC_transptr_permease_3TM"/>
</dbReference>
<dbReference type="CDD" id="cd06261">
    <property type="entry name" value="TM_PBP2"/>
    <property type="match status" value="1"/>
</dbReference>
<evidence type="ECO:0000256" key="9">
    <source>
        <dbReference type="RuleBase" id="RU363032"/>
    </source>
</evidence>
<keyword evidence="12" id="KW-1185">Reference proteome</keyword>
<keyword evidence="7 9" id="KW-1133">Transmembrane helix</keyword>
<dbReference type="Pfam" id="PF00528">
    <property type="entry name" value="BPD_transp_1"/>
    <property type="match status" value="1"/>
</dbReference>
<dbReference type="GO" id="GO:0043190">
    <property type="term" value="C:ATP-binding cassette (ABC) transporter complex"/>
    <property type="evidence" value="ECO:0007669"/>
    <property type="project" value="InterPro"/>
</dbReference>
<name>A0A1I4TSQ8_9BACT</name>